<keyword evidence="3" id="KW-1185">Reference proteome</keyword>
<evidence type="ECO:0000313" key="3">
    <source>
        <dbReference type="Proteomes" id="UP000549911"/>
    </source>
</evidence>
<gene>
    <name evidence="2" type="ORF">F4692_000750</name>
</gene>
<dbReference type="EMBL" id="JACCBW010000001">
    <property type="protein sequence ID" value="NYE35646.1"/>
    <property type="molecule type" value="Genomic_DNA"/>
</dbReference>
<name>A0A7Y9H0C5_9ACTN</name>
<dbReference type="Proteomes" id="UP000549911">
    <property type="component" value="Unassembled WGS sequence"/>
</dbReference>
<feature type="region of interest" description="Disordered" evidence="1">
    <location>
        <begin position="1"/>
        <end position="38"/>
    </location>
</feature>
<dbReference type="RefSeq" id="WP_179618272.1">
    <property type="nucleotide sequence ID" value="NZ_JACCBW010000001.1"/>
</dbReference>
<reference evidence="2 3" key="2">
    <citation type="submission" date="2020-08" db="EMBL/GenBank/DDBJ databases">
        <title>The Agave Microbiome: Exploring the role of microbial communities in plant adaptations to desert environments.</title>
        <authorList>
            <person name="Partida-Martinez L.P."/>
        </authorList>
    </citation>
    <scope>NUCLEOTIDE SEQUENCE [LARGE SCALE GENOMIC DNA]</scope>
    <source>
        <strain evidence="2 3">AT2.17</strain>
    </source>
</reference>
<dbReference type="AlphaFoldDB" id="A0A7Y9H0C5"/>
<proteinExistence type="predicted"/>
<comment type="caution">
    <text evidence="2">The sequence shown here is derived from an EMBL/GenBank/DDBJ whole genome shotgun (WGS) entry which is preliminary data.</text>
</comment>
<organism evidence="2 3">
    <name type="scientific">Nocardioides cavernae</name>
    <dbReference type="NCBI Taxonomy" id="1921566"/>
    <lineage>
        <taxon>Bacteria</taxon>
        <taxon>Bacillati</taxon>
        <taxon>Actinomycetota</taxon>
        <taxon>Actinomycetes</taxon>
        <taxon>Propionibacteriales</taxon>
        <taxon>Nocardioidaceae</taxon>
        <taxon>Nocardioides</taxon>
    </lineage>
</organism>
<accession>A0A7Y9H0C5</accession>
<protein>
    <submittedName>
        <fullName evidence="2">Uncharacterized protein</fullName>
    </submittedName>
</protein>
<reference evidence="2 3" key="1">
    <citation type="submission" date="2020-07" db="EMBL/GenBank/DDBJ databases">
        <authorList>
            <person name="Partida-Martinez L."/>
            <person name="Huntemann M."/>
            <person name="Clum A."/>
            <person name="Wang J."/>
            <person name="Palaniappan K."/>
            <person name="Ritter S."/>
            <person name="Chen I.-M."/>
            <person name="Stamatis D."/>
            <person name="Reddy T."/>
            <person name="O'Malley R."/>
            <person name="Daum C."/>
            <person name="Shapiro N."/>
            <person name="Ivanova N."/>
            <person name="Kyrpides N."/>
            <person name="Woyke T."/>
        </authorList>
    </citation>
    <scope>NUCLEOTIDE SEQUENCE [LARGE SCALE GENOMIC DNA]</scope>
    <source>
        <strain evidence="2 3">AT2.17</strain>
    </source>
</reference>
<evidence type="ECO:0000256" key="1">
    <source>
        <dbReference type="SAM" id="MobiDB-lite"/>
    </source>
</evidence>
<sequence>MAGGMTPGGRETLAERLAATRARDAERQHGTHGFHGKRPADWADVLRAEPRLADAAPAAPAIKHCWYDGPHGRQAALLLEWRGFDGYFRGRIAVAAPEADGWAIVEMWVEQGMLSPVE</sequence>
<evidence type="ECO:0000313" key="2">
    <source>
        <dbReference type="EMBL" id="NYE35646.1"/>
    </source>
</evidence>